<dbReference type="InterPro" id="IPR035069">
    <property type="entry name" value="TTHA1013/TTHA0281-like"/>
</dbReference>
<name>A0ABU7X958_9FIRM</name>
<dbReference type="EMBL" id="JARBCY010000018">
    <property type="protein sequence ID" value="MEF3317525.1"/>
    <property type="molecule type" value="Genomic_DNA"/>
</dbReference>
<evidence type="ECO:0000313" key="2">
    <source>
        <dbReference type="Proteomes" id="UP001328425"/>
    </source>
</evidence>
<accession>A0ABU7X958</accession>
<keyword evidence="2" id="KW-1185">Reference proteome</keyword>
<proteinExistence type="predicted"/>
<organism evidence="1 2">
    <name type="scientific">Peptoniphilus grossensis</name>
    <dbReference type="NCBI Taxonomy" id="1465756"/>
    <lineage>
        <taxon>Bacteria</taxon>
        <taxon>Bacillati</taxon>
        <taxon>Bacillota</taxon>
        <taxon>Tissierellia</taxon>
        <taxon>Tissierellales</taxon>
        <taxon>Peptoniphilaceae</taxon>
        <taxon>Peptoniphilus</taxon>
    </lineage>
</organism>
<dbReference type="Proteomes" id="UP001328425">
    <property type="component" value="Unassembled WGS sequence"/>
</dbReference>
<dbReference type="Gene3D" id="3.30.160.250">
    <property type="match status" value="1"/>
</dbReference>
<sequence>MKNKDNVTYLAIFTKEDNEYNIEIPALQGGYTFSSTIEEGISYCQEVIGLILSDEKYKKEPFPEDVKIENIKLKDNQFFVFVNVYLPYQFSLVKEVYKNKMLTIPTWLEALAKNKNINFSRVLQEGLKKELNIKEL</sequence>
<reference evidence="1 2" key="1">
    <citation type="submission" date="2022-11" db="EMBL/GenBank/DDBJ databases">
        <title>The First Case of Preauricular Fistular Abscess Caused by Peptoniphilus grossensis.</title>
        <authorList>
            <person name="Byun J.-H."/>
        </authorList>
    </citation>
    <scope>NUCLEOTIDE SEQUENCE [LARGE SCALE GENOMIC DNA]</scope>
    <source>
        <strain evidence="1 2">GYB008</strain>
    </source>
</reference>
<gene>
    <name evidence="1" type="ORF">PV361_02270</name>
</gene>
<dbReference type="SUPFAM" id="SSF143100">
    <property type="entry name" value="TTHA1013/TTHA0281-like"/>
    <property type="match status" value="1"/>
</dbReference>
<protein>
    <submittedName>
        <fullName evidence="1">HicB family protein</fullName>
    </submittedName>
</protein>
<dbReference type="RefSeq" id="WP_332086805.1">
    <property type="nucleotide sequence ID" value="NZ_JARBCY010000018.1"/>
</dbReference>
<comment type="caution">
    <text evidence="1">The sequence shown here is derived from an EMBL/GenBank/DDBJ whole genome shotgun (WGS) entry which is preliminary data.</text>
</comment>
<evidence type="ECO:0000313" key="1">
    <source>
        <dbReference type="EMBL" id="MEF3317525.1"/>
    </source>
</evidence>